<comment type="similarity">
    <text evidence="4">Belongs to the helicase family. DinG subfamily.</text>
</comment>
<dbReference type="InterPro" id="IPR045028">
    <property type="entry name" value="DinG/Rad3-like"/>
</dbReference>
<evidence type="ECO:0000256" key="4">
    <source>
        <dbReference type="ARBA" id="ARBA00038058"/>
    </source>
</evidence>
<organism evidence="7 8">
    <name type="scientific">Chitinasiproducens palmae</name>
    <dbReference type="NCBI Taxonomy" id="1770053"/>
    <lineage>
        <taxon>Bacteria</taxon>
        <taxon>Pseudomonadati</taxon>
        <taxon>Pseudomonadota</taxon>
        <taxon>Betaproteobacteria</taxon>
        <taxon>Burkholderiales</taxon>
        <taxon>Burkholderiaceae</taxon>
        <taxon>Chitinasiproducens</taxon>
    </lineage>
</organism>
<keyword evidence="2" id="KW-0378">Hydrolase</keyword>
<dbReference type="PROSITE" id="PS51193">
    <property type="entry name" value="HELICASE_ATP_BIND_2"/>
    <property type="match status" value="1"/>
</dbReference>
<dbReference type="SMART" id="SM00491">
    <property type="entry name" value="HELICc2"/>
    <property type="match status" value="1"/>
</dbReference>
<feature type="region of interest" description="Disordered" evidence="5">
    <location>
        <begin position="1"/>
        <end position="21"/>
    </location>
</feature>
<name>A0A1H2PVQ8_9BURK</name>
<dbReference type="InterPro" id="IPR006555">
    <property type="entry name" value="ATP-dep_Helicase_C"/>
</dbReference>
<dbReference type="EMBL" id="FNLO01000017">
    <property type="protein sequence ID" value="SDV51401.1"/>
    <property type="molecule type" value="Genomic_DNA"/>
</dbReference>
<dbReference type="GO" id="GO:0016818">
    <property type="term" value="F:hydrolase activity, acting on acid anhydrides, in phosphorus-containing anhydrides"/>
    <property type="evidence" value="ECO:0007669"/>
    <property type="project" value="InterPro"/>
</dbReference>
<feature type="domain" description="Helicase ATP-binding" evidence="6">
    <location>
        <begin position="137"/>
        <end position="419"/>
    </location>
</feature>
<dbReference type="GO" id="GO:0003678">
    <property type="term" value="F:DNA helicase activity"/>
    <property type="evidence" value="ECO:0007669"/>
    <property type="project" value="TreeGrafter"/>
</dbReference>
<sequence>MTRSTPPEQAAEAEERGFDAREVAREARTALRKAGLALSRSRAEELAELFGEDGSLSTRIPGFRPRESQLRMALAIAAAIEASTPPALGRVRATSGYGSDPRDEAEDDRDAAMDGASDTGSHTASDTQLDDGANGLAGEGGEPGGRAGAEQGRGGNRAADPVEGDGPVRSGALDDGNTLIVEAGTGTGKTFAYLVPALRWGGKVIVSTGTKHLQDQLFARDVPTVRDALAAPVAVALLKGRSNYLCLHYLQRTADGARLPSRQDAHHLSEIVRFSKVTQSGDKAELASVPENAPIWSMVTSTRDNCLGQECEHYKKCYVMLARREAQQADVVVVNHHLFFADIRLRDSGMAELLPSANTVIFDEAHQLPETATLFFGETISTGQLLELARDTLTEGLAFARDAGDWRDLTTALEQRVRDLRLAFGAGNLRASLEQLGDAHPFHEALDALEDALDDLADLTMQQAARAESLDNCAKRARKLQDGLARWRAGVAAAEVEEGADDAGRDLLAAATASKEGWSLQNAEDVARLEAQRAKAQAQREADRAKRGDDAAPETVRWLEVFSQAVQLHQTPLSVAPIFRRQRRGPPRAWIFTSATLSVKQDFSHYAAQMGLDATRSMTLPSPFDYARQGLLYVPKGLPQPSSPDYMDAVLAASLPLIEASRGRAFVLCTTLRAVERLSESLRQALLAKGLTFPLLKQGDASRTELLDRFRALGNAVLVGSQSFWEGVDVRGDALSLVIIDKLPFASPDDPVLAARLDALAKRGLSPFAVHQLPQAVITLKQGAGRLIRSESDRGVLMICDPRLVDKPYGRRIWQSLPPFSRSRDETLVKAFLEDEASAQG</sequence>
<dbReference type="STRING" id="1770053.SAMN05216551_1179"/>
<keyword evidence="1" id="KW-0547">Nucleotide-binding</keyword>
<dbReference type="Proteomes" id="UP000243719">
    <property type="component" value="Unassembled WGS sequence"/>
</dbReference>
<dbReference type="InterPro" id="IPR014013">
    <property type="entry name" value="Helic_SF1/SF2_ATP-bd_DinG/Rad3"/>
</dbReference>
<evidence type="ECO:0000256" key="5">
    <source>
        <dbReference type="SAM" id="MobiDB-lite"/>
    </source>
</evidence>
<dbReference type="GO" id="GO:0006281">
    <property type="term" value="P:DNA repair"/>
    <property type="evidence" value="ECO:0007669"/>
    <property type="project" value="TreeGrafter"/>
</dbReference>
<proteinExistence type="inferred from homology"/>
<evidence type="ECO:0000313" key="7">
    <source>
        <dbReference type="EMBL" id="SDV51401.1"/>
    </source>
</evidence>
<dbReference type="AlphaFoldDB" id="A0A1H2PVQ8"/>
<evidence type="ECO:0000256" key="3">
    <source>
        <dbReference type="ARBA" id="ARBA00022840"/>
    </source>
</evidence>
<dbReference type="PANTHER" id="PTHR11472:SF34">
    <property type="entry name" value="REGULATOR OF TELOMERE ELONGATION HELICASE 1"/>
    <property type="match status" value="1"/>
</dbReference>
<feature type="compositionally biased region" description="Basic and acidic residues" evidence="5">
    <location>
        <begin position="531"/>
        <end position="550"/>
    </location>
</feature>
<evidence type="ECO:0000259" key="6">
    <source>
        <dbReference type="PROSITE" id="PS51193"/>
    </source>
</evidence>
<dbReference type="PANTHER" id="PTHR11472">
    <property type="entry name" value="DNA REPAIR DEAD HELICASE RAD3/XP-D SUBFAMILY MEMBER"/>
    <property type="match status" value="1"/>
</dbReference>
<feature type="region of interest" description="Disordered" evidence="5">
    <location>
        <begin position="89"/>
        <end position="174"/>
    </location>
</feature>
<evidence type="ECO:0000256" key="1">
    <source>
        <dbReference type="ARBA" id="ARBA00022741"/>
    </source>
</evidence>
<feature type="compositionally biased region" description="Polar residues" evidence="5">
    <location>
        <begin position="118"/>
        <end position="127"/>
    </location>
</feature>
<dbReference type="InterPro" id="IPR027417">
    <property type="entry name" value="P-loop_NTPase"/>
</dbReference>
<protein>
    <submittedName>
        <fullName evidence="7">ATP-dependent DNA helicase DinG</fullName>
    </submittedName>
</protein>
<gene>
    <name evidence="7" type="ORF">SAMN05216551_1179</name>
</gene>
<dbReference type="GO" id="GO:0003676">
    <property type="term" value="F:nucleic acid binding"/>
    <property type="evidence" value="ECO:0007669"/>
    <property type="project" value="InterPro"/>
</dbReference>
<dbReference type="SUPFAM" id="SSF52540">
    <property type="entry name" value="P-loop containing nucleoside triphosphate hydrolases"/>
    <property type="match status" value="2"/>
</dbReference>
<evidence type="ECO:0000256" key="2">
    <source>
        <dbReference type="ARBA" id="ARBA00022801"/>
    </source>
</evidence>
<keyword evidence="8" id="KW-1185">Reference proteome</keyword>
<reference evidence="8" key="1">
    <citation type="submission" date="2016-09" db="EMBL/GenBank/DDBJ databases">
        <authorList>
            <person name="Varghese N."/>
            <person name="Submissions S."/>
        </authorList>
    </citation>
    <scope>NUCLEOTIDE SEQUENCE [LARGE SCALE GENOMIC DNA]</scope>
    <source>
        <strain evidence="8">JS23</strain>
    </source>
</reference>
<feature type="compositionally biased region" description="Gly residues" evidence="5">
    <location>
        <begin position="135"/>
        <end position="155"/>
    </location>
</feature>
<dbReference type="Pfam" id="PF13307">
    <property type="entry name" value="Helicase_C_2"/>
    <property type="match status" value="1"/>
</dbReference>
<dbReference type="GO" id="GO:0005524">
    <property type="term" value="F:ATP binding"/>
    <property type="evidence" value="ECO:0007669"/>
    <property type="project" value="UniProtKB-KW"/>
</dbReference>
<dbReference type="Gene3D" id="3.40.50.300">
    <property type="entry name" value="P-loop containing nucleotide triphosphate hydrolases"/>
    <property type="match status" value="2"/>
</dbReference>
<keyword evidence="7" id="KW-0347">Helicase</keyword>
<accession>A0A1H2PVQ8</accession>
<keyword evidence="3" id="KW-0067">ATP-binding</keyword>
<evidence type="ECO:0000313" key="8">
    <source>
        <dbReference type="Proteomes" id="UP000243719"/>
    </source>
</evidence>
<feature type="region of interest" description="Disordered" evidence="5">
    <location>
        <begin position="531"/>
        <end position="551"/>
    </location>
</feature>